<keyword evidence="3 5" id="KW-0862">Zinc</keyword>
<sequence length="338" mass="35268">MQAIEFAQDGTASVREIPKPTAGPGEAVIRVTSAGVCGSDISALQGTHPFRKPPLISGHEVGGVIDDIGPDAPDGLRAGTRVVIDPQWPCQTCDLCTRGDYHLCTSKTMLGVATWPGGLADYVKVPVFTLVPAPEELDTSLLSFAEPVAVAVHAVRRAGALDRVRNVLVLGGGTIGTLITAVLSTQAPELEITVAEPREQMHEMLNLAGATSTAADSGELPGKAFDLVFLAAGVPSLLETAVSSAATGGTVVQVAVFKGLHPTPVGDLQIREITMVGTATYTKDDIAEALDVIVAKPELVQRMVTFTEDWTDAAERITSIASDGPGEVMKLMVRRGGE</sequence>
<keyword evidence="4" id="KW-0560">Oxidoreductase</keyword>
<dbReference type="Gene3D" id="3.40.50.720">
    <property type="entry name" value="NAD(P)-binding Rossmann-like Domain"/>
    <property type="match status" value="1"/>
</dbReference>
<comment type="similarity">
    <text evidence="5">Belongs to the zinc-containing alcohol dehydrogenase family.</text>
</comment>
<name>A0ABY4YRQ2_9MICO</name>
<evidence type="ECO:0000256" key="5">
    <source>
        <dbReference type="RuleBase" id="RU361277"/>
    </source>
</evidence>
<evidence type="ECO:0000313" key="9">
    <source>
        <dbReference type="EMBL" id="USQ79170.1"/>
    </source>
</evidence>
<dbReference type="PROSITE" id="PS00059">
    <property type="entry name" value="ADH_ZINC"/>
    <property type="match status" value="1"/>
</dbReference>
<evidence type="ECO:0000256" key="4">
    <source>
        <dbReference type="ARBA" id="ARBA00023002"/>
    </source>
</evidence>
<dbReference type="Pfam" id="PF08240">
    <property type="entry name" value="ADH_N"/>
    <property type="match status" value="1"/>
</dbReference>
<organism evidence="9 10">
    <name type="scientific">Ornithinimicrobium faecis</name>
    <dbReference type="NCBI Taxonomy" id="2934158"/>
    <lineage>
        <taxon>Bacteria</taxon>
        <taxon>Bacillati</taxon>
        <taxon>Actinomycetota</taxon>
        <taxon>Actinomycetes</taxon>
        <taxon>Micrococcales</taxon>
        <taxon>Ornithinimicrobiaceae</taxon>
        <taxon>Ornithinimicrobium</taxon>
    </lineage>
</organism>
<evidence type="ECO:0000259" key="7">
    <source>
        <dbReference type="Pfam" id="PF00107"/>
    </source>
</evidence>
<dbReference type="InterPro" id="IPR011032">
    <property type="entry name" value="GroES-like_sf"/>
</dbReference>
<dbReference type="InterPro" id="IPR002328">
    <property type="entry name" value="ADH_Zn_CS"/>
</dbReference>
<gene>
    <name evidence="9" type="ORF">NF556_16335</name>
</gene>
<evidence type="ECO:0000256" key="2">
    <source>
        <dbReference type="ARBA" id="ARBA00022723"/>
    </source>
</evidence>
<protein>
    <submittedName>
        <fullName evidence="9">Alcohol dehydrogenase catalytic domain-containing protein</fullName>
    </submittedName>
</protein>
<accession>A0ABY4YRQ2</accession>
<dbReference type="PANTHER" id="PTHR43401">
    <property type="entry name" value="L-THREONINE 3-DEHYDROGENASE"/>
    <property type="match status" value="1"/>
</dbReference>
<keyword evidence="2 5" id="KW-0479">Metal-binding</keyword>
<keyword evidence="10" id="KW-1185">Reference proteome</keyword>
<dbReference type="Gene3D" id="3.90.180.10">
    <property type="entry name" value="Medium-chain alcohol dehydrogenases, catalytic domain"/>
    <property type="match status" value="1"/>
</dbReference>
<dbReference type="RefSeq" id="WP_252592085.1">
    <property type="nucleotide sequence ID" value="NZ_CP099489.1"/>
</dbReference>
<dbReference type="EMBL" id="CP099489">
    <property type="protein sequence ID" value="USQ79170.1"/>
    <property type="molecule type" value="Genomic_DNA"/>
</dbReference>
<reference evidence="9" key="1">
    <citation type="submission" date="2022-06" db="EMBL/GenBank/DDBJ databases">
        <title>Ornithinimicrobium HY1793.</title>
        <authorList>
            <person name="Huang Y."/>
        </authorList>
    </citation>
    <scope>NUCLEOTIDE SEQUENCE</scope>
    <source>
        <strain evidence="9">HY1793</strain>
    </source>
</reference>
<dbReference type="InterPro" id="IPR013154">
    <property type="entry name" value="ADH-like_N"/>
</dbReference>
<feature type="region of interest" description="Disordered" evidence="6">
    <location>
        <begin position="1"/>
        <end position="25"/>
    </location>
</feature>
<dbReference type="InterPro" id="IPR013149">
    <property type="entry name" value="ADH-like_C"/>
</dbReference>
<dbReference type="InterPro" id="IPR036291">
    <property type="entry name" value="NAD(P)-bd_dom_sf"/>
</dbReference>
<evidence type="ECO:0000256" key="3">
    <source>
        <dbReference type="ARBA" id="ARBA00022833"/>
    </source>
</evidence>
<evidence type="ECO:0000256" key="6">
    <source>
        <dbReference type="SAM" id="MobiDB-lite"/>
    </source>
</evidence>
<dbReference type="SUPFAM" id="SSF50129">
    <property type="entry name" value="GroES-like"/>
    <property type="match status" value="1"/>
</dbReference>
<dbReference type="Proteomes" id="UP001056455">
    <property type="component" value="Chromosome"/>
</dbReference>
<feature type="domain" description="Alcohol dehydrogenase-like C-terminal" evidence="7">
    <location>
        <begin position="201"/>
        <end position="293"/>
    </location>
</feature>
<dbReference type="PANTHER" id="PTHR43401:SF2">
    <property type="entry name" value="L-THREONINE 3-DEHYDROGENASE"/>
    <property type="match status" value="1"/>
</dbReference>
<dbReference type="SUPFAM" id="SSF51735">
    <property type="entry name" value="NAD(P)-binding Rossmann-fold domains"/>
    <property type="match status" value="1"/>
</dbReference>
<evidence type="ECO:0000259" key="8">
    <source>
        <dbReference type="Pfam" id="PF08240"/>
    </source>
</evidence>
<dbReference type="Pfam" id="PF00107">
    <property type="entry name" value="ADH_zinc_N"/>
    <property type="match status" value="1"/>
</dbReference>
<evidence type="ECO:0000313" key="10">
    <source>
        <dbReference type="Proteomes" id="UP001056455"/>
    </source>
</evidence>
<dbReference type="InterPro" id="IPR050129">
    <property type="entry name" value="Zn_alcohol_dh"/>
</dbReference>
<evidence type="ECO:0000256" key="1">
    <source>
        <dbReference type="ARBA" id="ARBA00001947"/>
    </source>
</evidence>
<feature type="domain" description="Alcohol dehydrogenase-like N-terminal" evidence="8">
    <location>
        <begin position="23"/>
        <end position="135"/>
    </location>
</feature>
<proteinExistence type="inferred from homology"/>
<comment type="cofactor">
    <cofactor evidence="1 5">
        <name>Zn(2+)</name>
        <dbReference type="ChEBI" id="CHEBI:29105"/>
    </cofactor>
</comment>